<dbReference type="PROSITE" id="PS50255">
    <property type="entry name" value="CYTOCHROME_B5_2"/>
    <property type="match status" value="1"/>
</dbReference>
<dbReference type="Gene3D" id="3.10.120.10">
    <property type="entry name" value="Cytochrome b5-like heme/steroid binding domain"/>
    <property type="match status" value="1"/>
</dbReference>
<proteinExistence type="inferred from homology"/>
<dbReference type="STRING" id="436010.A0A166DIU3"/>
<evidence type="ECO:0000256" key="4">
    <source>
        <dbReference type="ARBA" id="ARBA00038168"/>
    </source>
</evidence>
<feature type="domain" description="Cytochrome b5 heme-binding" evidence="5">
    <location>
        <begin position="1"/>
        <end position="72"/>
    </location>
</feature>
<dbReference type="EMBL" id="KV417612">
    <property type="protein sequence ID" value="KZP14762.1"/>
    <property type="molecule type" value="Genomic_DNA"/>
</dbReference>
<keyword evidence="2" id="KW-0479">Metal-binding</keyword>
<evidence type="ECO:0000259" key="5">
    <source>
        <dbReference type="PROSITE" id="PS50255"/>
    </source>
</evidence>
<dbReference type="InterPro" id="IPR001199">
    <property type="entry name" value="Cyt_B5-like_heme/steroid-bd"/>
</dbReference>
<reference evidence="6 7" key="1">
    <citation type="journal article" date="2016" name="Mol. Biol. Evol.">
        <title>Comparative Genomics of Early-Diverging Mushroom-Forming Fungi Provides Insights into the Origins of Lignocellulose Decay Capabilities.</title>
        <authorList>
            <person name="Nagy L.G."/>
            <person name="Riley R."/>
            <person name="Tritt A."/>
            <person name="Adam C."/>
            <person name="Daum C."/>
            <person name="Floudas D."/>
            <person name="Sun H."/>
            <person name="Yadav J.S."/>
            <person name="Pangilinan J."/>
            <person name="Larsson K.H."/>
            <person name="Matsuura K."/>
            <person name="Barry K."/>
            <person name="Labutti K."/>
            <person name="Kuo R."/>
            <person name="Ohm R.A."/>
            <person name="Bhattacharya S.S."/>
            <person name="Shirouzu T."/>
            <person name="Yoshinaga Y."/>
            <person name="Martin F.M."/>
            <person name="Grigoriev I.V."/>
            <person name="Hibbett D.S."/>
        </authorList>
    </citation>
    <scope>NUCLEOTIDE SEQUENCE [LARGE SCALE GENOMIC DNA]</scope>
    <source>
        <strain evidence="6 7">CBS 109695</strain>
    </source>
</reference>
<dbReference type="Proteomes" id="UP000076532">
    <property type="component" value="Unassembled WGS sequence"/>
</dbReference>
<evidence type="ECO:0000256" key="2">
    <source>
        <dbReference type="ARBA" id="ARBA00022723"/>
    </source>
</evidence>
<dbReference type="GO" id="GO:0046872">
    <property type="term" value="F:metal ion binding"/>
    <property type="evidence" value="ECO:0007669"/>
    <property type="project" value="UniProtKB-KW"/>
</dbReference>
<evidence type="ECO:0000313" key="6">
    <source>
        <dbReference type="EMBL" id="KZP14762.1"/>
    </source>
</evidence>
<organism evidence="6 7">
    <name type="scientific">Athelia psychrophila</name>
    <dbReference type="NCBI Taxonomy" id="1759441"/>
    <lineage>
        <taxon>Eukaryota</taxon>
        <taxon>Fungi</taxon>
        <taxon>Dikarya</taxon>
        <taxon>Basidiomycota</taxon>
        <taxon>Agaricomycotina</taxon>
        <taxon>Agaricomycetes</taxon>
        <taxon>Agaricomycetidae</taxon>
        <taxon>Atheliales</taxon>
        <taxon>Atheliaceae</taxon>
        <taxon>Athelia</taxon>
    </lineage>
</organism>
<sequence length="73" mass="8064">MKEVAQLSIKHDIWVVVSGQVLDVMSFLPDHLGGEKAIILYAGRDATDESNMLHAPKAIPWYAVDSNIGNMKK</sequence>
<dbReference type="GO" id="GO:0016020">
    <property type="term" value="C:membrane"/>
    <property type="evidence" value="ECO:0007669"/>
    <property type="project" value="TreeGrafter"/>
</dbReference>
<evidence type="ECO:0000256" key="1">
    <source>
        <dbReference type="ARBA" id="ARBA00022617"/>
    </source>
</evidence>
<dbReference type="GO" id="GO:0020037">
    <property type="term" value="F:heme binding"/>
    <property type="evidence" value="ECO:0007669"/>
    <property type="project" value="TreeGrafter"/>
</dbReference>
<dbReference type="Pfam" id="PF00173">
    <property type="entry name" value="Cyt-b5"/>
    <property type="match status" value="1"/>
</dbReference>
<keyword evidence="3" id="KW-0408">Iron</keyword>
<dbReference type="SUPFAM" id="SSF55856">
    <property type="entry name" value="Cytochrome b5-like heme/steroid binding domain"/>
    <property type="match status" value="1"/>
</dbReference>
<keyword evidence="7" id="KW-1185">Reference proteome</keyword>
<evidence type="ECO:0000256" key="3">
    <source>
        <dbReference type="ARBA" id="ARBA00023004"/>
    </source>
</evidence>
<protein>
    <recommendedName>
        <fullName evidence="5">Cytochrome b5 heme-binding domain-containing protein</fullName>
    </recommendedName>
</protein>
<dbReference type="InterPro" id="IPR036400">
    <property type="entry name" value="Cyt_B5-like_heme/steroid_sf"/>
</dbReference>
<dbReference type="OrthoDB" id="260519at2759"/>
<dbReference type="InterPro" id="IPR050668">
    <property type="entry name" value="Cytochrome_b5"/>
</dbReference>
<dbReference type="PANTHER" id="PTHR19359">
    <property type="entry name" value="CYTOCHROME B5"/>
    <property type="match status" value="1"/>
</dbReference>
<dbReference type="AlphaFoldDB" id="A0A166DIU3"/>
<keyword evidence="1" id="KW-0349">Heme</keyword>
<evidence type="ECO:0000313" key="7">
    <source>
        <dbReference type="Proteomes" id="UP000076532"/>
    </source>
</evidence>
<accession>A0A166DIU3</accession>
<name>A0A166DIU3_9AGAM</name>
<gene>
    <name evidence="6" type="ORF">FIBSPDRAFT_867882</name>
</gene>
<comment type="similarity">
    <text evidence="4">Belongs to the cytochrome b5 family.</text>
</comment>
<dbReference type="SMART" id="SM01117">
    <property type="entry name" value="Cyt-b5"/>
    <property type="match status" value="1"/>
</dbReference>